<name>A0A223NZ72_9SPHI</name>
<dbReference type="EMBL" id="CP022743">
    <property type="protein sequence ID" value="ASU35070.1"/>
    <property type="molecule type" value="Genomic_DNA"/>
</dbReference>
<protein>
    <submittedName>
        <fullName evidence="1">Uncharacterized protein</fullName>
    </submittedName>
</protein>
<gene>
    <name evidence="1" type="ORF">MuYL_3185</name>
</gene>
<sequence length="41" mass="4864">MFFVFFENITYKPGLLTKINILCSFIERCCRRRSKFGAKAN</sequence>
<dbReference type="AlphaFoldDB" id="A0A223NZ72"/>
<keyword evidence="2" id="KW-1185">Reference proteome</keyword>
<reference evidence="1 2" key="1">
    <citation type="submission" date="2017-08" db="EMBL/GenBank/DDBJ databases">
        <title>Complete genome sequence of Mucilaginibacter sp. strain BJC16-A31.</title>
        <authorList>
            <consortium name="Henan University of Science and Technology"/>
            <person name="You X."/>
        </authorList>
    </citation>
    <scope>NUCLEOTIDE SEQUENCE [LARGE SCALE GENOMIC DNA]</scope>
    <source>
        <strain evidence="1 2">BJC16-A31</strain>
    </source>
</reference>
<organism evidence="1 2">
    <name type="scientific">Mucilaginibacter xinganensis</name>
    <dbReference type="NCBI Taxonomy" id="1234841"/>
    <lineage>
        <taxon>Bacteria</taxon>
        <taxon>Pseudomonadati</taxon>
        <taxon>Bacteroidota</taxon>
        <taxon>Sphingobacteriia</taxon>
        <taxon>Sphingobacteriales</taxon>
        <taxon>Sphingobacteriaceae</taxon>
        <taxon>Mucilaginibacter</taxon>
    </lineage>
</organism>
<proteinExistence type="predicted"/>
<accession>A0A223NZ72</accession>
<evidence type="ECO:0000313" key="1">
    <source>
        <dbReference type="EMBL" id="ASU35070.1"/>
    </source>
</evidence>
<dbReference type="Proteomes" id="UP000215002">
    <property type="component" value="Chromosome"/>
</dbReference>
<evidence type="ECO:0000313" key="2">
    <source>
        <dbReference type="Proteomes" id="UP000215002"/>
    </source>
</evidence>
<dbReference type="KEGG" id="muc:MuYL_3185"/>